<evidence type="ECO:0000259" key="2">
    <source>
        <dbReference type="Pfam" id="PF13439"/>
    </source>
</evidence>
<accession>A0A6C0P716</accession>
<dbReference type="Gene3D" id="3.40.50.2000">
    <property type="entry name" value="Glycogen Phosphorylase B"/>
    <property type="match status" value="2"/>
</dbReference>
<sequence length="378" mass="41744">MSHKIKVLHVVGKMHPGGIETLLMNVYRQCDRDKFEFHFAVQTEEKAFYDDEIEALGGRLLRQPHPKNGLSAFKRTLAENIRANGPYDAVHSHIFAFSGYVLSIAHGLRIPVRISHSHNVQSGGAAAAKSLKRRVYNAYMGHLIRRHATHMLGCSKAACESLYGANCWKNGRVMVFPNAISVEPYAALPADRQQLRAKLGLPQGNAPLFAHIGRFADQKNHAFLIDRFAEFAAREPGAGLLLVGDGPKRQEIERKVKELGLSEQVAFLGLRSDVPELLGAVDGFVLPSLYEGLGIVLIEAQAAGLPCLVSEGIPEEADLKLGLFAKLKLTDDPSQWVDGFRRLASSKTPEWRSRLAALDRFGYNMTASVRRLEQLYGG</sequence>
<keyword evidence="4" id="KW-1185">Reference proteome</keyword>
<dbReference type="EMBL" id="CP048286">
    <property type="protein sequence ID" value="QHW34314.1"/>
    <property type="molecule type" value="Genomic_DNA"/>
</dbReference>
<feature type="domain" description="Glycosyltransferase subfamily 4-like N-terminal" evidence="2">
    <location>
        <begin position="16"/>
        <end position="183"/>
    </location>
</feature>
<name>A0A6C0P716_9BACL</name>
<dbReference type="InterPro" id="IPR028098">
    <property type="entry name" value="Glyco_trans_4-like_N"/>
</dbReference>
<dbReference type="InterPro" id="IPR050194">
    <property type="entry name" value="Glycosyltransferase_grp1"/>
</dbReference>
<dbReference type="GO" id="GO:0016757">
    <property type="term" value="F:glycosyltransferase activity"/>
    <property type="evidence" value="ECO:0007669"/>
    <property type="project" value="TreeGrafter"/>
</dbReference>
<gene>
    <name evidence="3" type="ORF">GZH47_28315</name>
</gene>
<organism evidence="3 4">
    <name type="scientific">Paenibacillus rhizovicinus</name>
    <dbReference type="NCBI Taxonomy" id="2704463"/>
    <lineage>
        <taxon>Bacteria</taxon>
        <taxon>Bacillati</taxon>
        <taxon>Bacillota</taxon>
        <taxon>Bacilli</taxon>
        <taxon>Bacillales</taxon>
        <taxon>Paenibacillaceae</taxon>
        <taxon>Paenibacillus</taxon>
    </lineage>
</organism>
<evidence type="ECO:0000313" key="4">
    <source>
        <dbReference type="Proteomes" id="UP000479114"/>
    </source>
</evidence>
<dbReference type="RefSeq" id="WP_162644306.1">
    <property type="nucleotide sequence ID" value="NZ_CP048286.1"/>
</dbReference>
<dbReference type="PANTHER" id="PTHR45947:SF3">
    <property type="entry name" value="SULFOQUINOVOSYL TRANSFERASE SQD2"/>
    <property type="match status" value="1"/>
</dbReference>
<dbReference type="CDD" id="cd03812">
    <property type="entry name" value="GT4_CapH-like"/>
    <property type="match status" value="1"/>
</dbReference>
<dbReference type="Proteomes" id="UP000479114">
    <property type="component" value="Chromosome"/>
</dbReference>
<dbReference type="KEGG" id="prz:GZH47_28315"/>
<dbReference type="PANTHER" id="PTHR45947">
    <property type="entry name" value="SULFOQUINOVOSYL TRANSFERASE SQD2"/>
    <property type="match status" value="1"/>
</dbReference>
<keyword evidence="3" id="KW-0808">Transferase</keyword>
<protein>
    <submittedName>
        <fullName evidence="3">Glycosyltransferase family 1 protein</fullName>
    </submittedName>
</protein>
<dbReference type="InterPro" id="IPR001296">
    <property type="entry name" value="Glyco_trans_1"/>
</dbReference>
<evidence type="ECO:0000259" key="1">
    <source>
        <dbReference type="Pfam" id="PF00534"/>
    </source>
</evidence>
<proteinExistence type="predicted"/>
<dbReference type="Pfam" id="PF13439">
    <property type="entry name" value="Glyco_transf_4"/>
    <property type="match status" value="1"/>
</dbReference>
<evidence type="ECO:0000313" key="3">
    <source>
        <dbReference type="EMBL" id="QHW34314.1"/>
    </source>
</evidence>
<feature type="domain" description="Glycosyl transferase family 1" evidence="1">
    <location>
        <begin position="192"/>
        <end position="311"/>
    </location>
</feature>
<dbReference type="AlphaFoldDB" id="A0A6C0P716"/>
<reference evidence="3 4" key="1">
    <citation type="submission" date="2020-02" db="EMBL/GenBank/DDBJ databases">
        <title>Paenibacillus sp. nov., isolated from rhizosphere soil of tomato.</title>
        <authorList>
            <person name="Weon H.-Y."/>
            <person name="Lee S.A."/>
        </authorList>
    </citation>
    <scope>NUCLEOTIDE SEQUENCE [LARGE SCALE GENOMIC DNA]</scope>
    <source>
        <strain evidence="3 4">14171R-81</strain>
    </source>
</reference>
<dbReference type="SUPFAM" id="SSF53756">
    <property type="entry name" value="UDP-Glycosyltransferase/glycogen phosphorylase"/>
    <property type="match status" value="1"/>
</dbReference>
<dbReference type="Pfam" id="PF00534">
    <property type="entry name" value="Glycos_transf_1"/>
    <property type="match status" value="1"/>
</dbReference>